<dbReference type="InterPro" id="IPR000536">
    <property type="entry name" value="Nucl_hrmn_rcpt_lig-bd"/>
</dbReference>
<dbReference type="AlphaFoldDB" id="A0A0N4YMQ6"/>
<evidence type="ECO:0000256" key="1">
    <source>
        <dbReference type="ARBA" id="ARBA00023015"/>
    </source>
</evidence>
<dbReference type="PANTHER" id="PTHR46011:SF6">
    <property type="entry name" value="HIGH ZINC ACTIVATED NUCLEAR RECEPTOR PROTEIN"/>
    <property type="match status" value="1"/>
</dbReference>
<gene>
    <name evidence="6" type="ORF">NBR_LOCUS18476</name>
</gene>
<reference evidence="6 7" key="2">
    <citation type="submission" date="2018-11" db="EMBL/GenBank/DDBJ databases">
        <authorList>
            <consortium name="Pathogen Informatics"/>
        </authorList>
    </citation>
    <scope>NUCLEOTIDE SEQUENCE [LARGE SCALE GENOMIC DNA]</scope>
</reference>
<evidence type="ECO:0000256" key="4">
    <source>
        <dbReference type="SAM" id="MobiDB-lite"/>
    </source>
</evidence>
<dbReference type="SUPFAM" id="SSF48508">
    <property type="entry name" value="Nuclear receptor ligand-binding domain"/>
    <property type="match status" value="1"/>
</dbReference>
<sequence length="272" mass="30864">MAVGMLPEGVQNKRDPIIPRIVDKEDAKPSTSAAAMSSSENETVHRSPWSAFQSVNQPQPVLQPPLYNVHGSGQPESPHTLMKIARNYRQLCAVRKSTEMAMNGASIRSMFDISSRGSELVLGTAQKTSMILRAQLPSLADFVNTTFDEFALLNKEDKWTVFQSFILMLWTVDTIYRTYRLVPPEQNIITETTFMSASEMIHFFDDAPASKLSRQDLTKIDGKEDYSIRFGELLMLNGSLQVGCCKFREDIELFNLFDLFQDDTFLYDITRH</sequence>
<feature type="region of interest" description="Disordered" evidence="4">
    <location>
        <begin position="22"/>
        <end position="47"/>
    </location>
</feature>
<keyword evidence="3" id="KW-0675">Receptor</keyword>
<evidence type="ECO:0000256" key="3">
    <source>
        <dbReference type="ARBA" id="ARBA00023170"/>
    </source>
</evidence>
<evidence type="ECO:0000256" key="2">
    <source>
        <dbReference type="ARBA" id="ARBA00023163"/>
    </source>
</evidence>
<dbReference type="GO" id="GO:0003700">
    <property type="term" value="F:DNA-binding transcription factor activity"/>
    <property type="evidence" value="ECO:0007669"/>
    <property type="project" value="TreeGrafter"/>
</dbReference>
<keyword evidence="1" id="KW-0805">Transcription regulation</keyword>
<organism evidence="8">
    <name type="scientific">Nippostrongylus brasiliensis</name>
    <name type="common">Rat hookworm</name>
    <dbReference type="NCBI Taxonomy" id="27835"/>
    <lineage>
        <taxon>Eukaryota</taxon>
        <taxon>Metazoa</taxon>
        <taxon>Ecdysozoa</taxon>
        <taxon>Nematoda</taxon>
        <taxon>Chromadorea</taxon>
        <taxon>Rhabditida</taxon>
        <taxon>Rhabditina</taxon>
        <taxon>Rhabditomorpha</taxon>
        <taxon>Strongyloidea</taxon>
        <taxon>Heligmosomidae</taxon>
        <taxon>Nippostrongylus</taxon>
    </lineage>
</organism>
<dbReference type="WBParaSite" id="NBR_0001847501-mRNA-1">
    <property type="protein sequence ID" value="NBR_0001847501-mRNA-1"/>
    <property type="gene ID" value="NBR_0001847501"/>
</dbReference>
<evidence type="ECO:0000313" key="6">
    <source>
        <dbReference type="EMBL" id="VDL82201.1"/>
    </source>
</evidence>
<dbReference type="EMBL" id="UYSL01023450">
    <property type="protein sequence ID" value="VDL82201.1"/>
    <property type="molecule type" value="Genomic_DNA"/>
</dbReference>
<dbReference type="GO" id="GO:0005634">
    <property type="term" value="C:nucleus"/>
    <property type="evidence" value="ECO:0007669"/>
    <property type="project" value="TreeGrafter"/>
</dbReference>
<name>A0A0N4YMQ6_NIPBR</name>
<dbReference type="STRING" id="27835.A0A0N4YMQ6"/>
<dbReference type="Pfam" id="PF00104">
    <property type="entry name" value="Hormone_recep"/>
    <property type="match status" value="1"/>
</dbReference>
<dbReference type="InterPro" id="IPR035500">
    <property type="entry name" value="NHR-like_dom_sf"/>
</dbReference>
<feature type="domain" description="NR LBD" evidence="5">
    <location>
        <begin position="126"/>
        <end position="182"/>
    </location>
</feature>
<accession>A0A0N4YMQ6</accession>
<evidence type="ECO:0000313" key="8">
    <source>
        <dbReference type="WBParaSite" id="NBR_0001847501-mRNA-1"/>
    </source>
</evidence>
<reference evidence="8" key="1">
    <citation type="submission" date="2017-02" db="UniProtKB">
        <authorList>
            <consortium name="WormBaseParasite"/>
        </authorList>
    </citation>
    <scope>IDENTIFICATION</scope>
</reference>
<keyword evidence="7" id="KW-1185">Reference proteome</keyword>
<feature type="compositionally biased region" description="Polar residues" evidence="4">
    <location>
        <begin position="29"/>
        <end position="41"/>
    </location>
</feature>
<evidence type="ECO:0000313" key="7">
    <source>
        <dbReference type="Proteomes" id="UP000271162"/>
    </source>
</evidence>
<proteinExistence type="predicted"/>
<evidence type="ECO:0000259" key="5">
    <source>
        <dbReference type="Pfam" id="PF00104"/>
    </source>
</evidence>
<dbReference type="Proteomes" id="UP000271162">
    <property type="component" value="Unassembled WGS sequence"/>
</dbReference>
<keyword evidence="2" id="KW-0804">Transcription</keyword>
<protein>
    <submittedName>
        <fullName evidence="8">NR LBD domain-containing protein</fullName>
    </submittedName>
</protein>
<dbReference type="PANTHER" id="PTHR46011">
    <property type="entry name" value="NUCLEAR HORMONE RECEPTOR FAMILY MEMBER NHR-86-RELATED"/>
    <property type="match status" value="1"/>
</dbReference>